<feature type="chain" id="PRO_5035165288" description="ATP-binding cassette subfamily C protein CydCD" evidence="9">
    <location>
        <begin position="29"/>
        <end position="1139"/>
    </location>
</feature>
<evidence type="ECO:0000259" key="10">
    <source>
        <dbReference type="PROSITE" id="PS50893"/>
    </source>
</evidence>
<dbReference type="PROSITE" id="PS00211">
    <property type="entry name" value="ABC_TRANSPORTER_1"/>
    <property type="match status" value="1"/>
</dbReference>
<evidence type="ECO:0000313" key="12">
    <source>
        <dbReference type="EMBL" id="GIJ05450.1"/>
    </source>
</evidence>
<dbReference type="PANTHER" id="PTHR24221:SF654">
    <property type="entry name" value="ATP-BINDING CASSETTE SUB-FAMILY B MEMBER 6"/>
    <property type="match status" value="1"/>
</dbReference>
<protein>
    <recommendedName>
        <fullName evidence="14">ATP-binding cassette subfamily C protein CydCD</fullName>
    </recommendedName>
</protein>
<dbReference type="InterPro" id="IPR011527">
    <property type="entry name" value="ABC1_TM_dom"/>
</dbReference>
<dbReference type="GO" id="GO:0005886">
    <property type="term" value="C:plasma membrane"/>
    <property type="evidence" value="ECO:0007669"/>
    <property type="project" value="UniProtKB-SubCell"/>
</dbReference>
<dbReference type="Gene3D" id="1.20.1560.10">
    <property type="entry name" value="ABC transporter type 1, transmembrane domain"/>
    <property type="match status" value="2"/>
</dbReference>
<dbReference type="Gene3D" id="3.40.50.300">
    <property type="entry name" value="P-loop containing nucleotide triphosphate hydrolases"/>
    <property type="match status" value="2"/>
</dbReference>
<evidence type="ECO:0000256" key="9">
    <source>
        <dbReference type="SAM" id="SignalP"/>
    </source>
</evidence>
<dbReference type="RefSeq" id="WP_203940659.1">
    <property type="nucleotide sequence ID" value="NZ_BAAAGJ010000005.1"/>
</dbReference>
<feature type="compositionally biased region" description="Low complexity" evidence="7">
    <location>
        <begin position="563"/>
        <end position="615"/>
    </location>
</feature>
<evidence type="ECO:0000259" key="11">
    <source>
        <dbReference type="PROSITE" id="PS50929"/>
    </source>
</evidence>
<dbReference type="PANTHER" id="PTHR24221">
    <property type="entry name" value="ATP-BINDING CASSETTE SUB-FAMILY B"/>
    <property type="match status" value="1"/>
</dbReference>
<gene>
    <name evidence="12" type="ORF">Sya03_48020</name>
</gene>
<dbReference type="GO" id="GO:0045454">
    <property type="term" value="P:cell redox homeostasis"/>
    <property type="evidence" value="ECO:0007669"/>
    <property type="project" value="InterPro"/>
</dbReference>
<reference evidence="12" key="1">
    <citation type="submission" date="2021-01" db="EMBL/GenBank/DDBJ databases">
        <title>Whole genome shotgun sequence of Spirilliplanes yamanashiensis NBRC 15828.</title>
        <authorList>
            <person name="Komaki H."/>
            <person name="Tamura T."/>
        </authorList>
    </citation>
    <scope>NUCLEOTIDE SEQUENCE</scope>
    <source>
        <strain evidence="12">NBRC 15828</strain>
    </source>
</reference>
<dbReference type="InterPro" id="IPR027417">
    <property type="entry name" value="P-loop_NTPase"/>
</dbReference>
<evidence type="ECO:0000313" key="13">
    <source>
        <dbReference type="Proteomes" id="UP000652013"/>
    </source>
</evidence>
<dbReference type="InterPro" id="IPR003439">
    <property type="entry name" value="ABC_transporter-like_ATP-bd"/>
</dbReference>
<dbReference type="SUPFAM" id="SSF90123">
    <property type="entry name" value="ABC transporter transmembrane region"/>
    <property type="match status" value="2"/>
</dbReference>
<dbReference type="GO" id="GO:0005524">
    <property type="term" value="F:ATP binding"/>
    <property type="evidence" value="ECO:0007669"/>
    <property type="project" value="UniProtKB-KW"/>
</dbReference>
<evidence type="ECO:0000256" key="3">
    <source>
        <dbReference type="ARBA" id="ARBA00022741"/>
    </source>
</evidence>
<feature type="transmembrane region" description="Helical" evidence="8">
    <location>
        <begin position="225"/>
        <end position="249"/>
    </location>
</feature>
<dbReference type="PROSITE" id="PS50893">
    <property type="entry name" value="ABC_TRANSPORTER_2"/>
    <property type="match status" value="2"/>
</dbReference>
<comment type="caution">
    <text evidence="12">The sequence shown here is derived from an EMBL/GenBank/DDBJ whole genome shotgun (WGS) entry which is preliminary data.</text>
</comment>
<feature type="domain" description="ABC transporter" evidence="10">
    <location>
        <begin position="935"/>
        <end position="1139"/>
    </location>
</feature>
<dbReference type="InterPro" id="IPR017871">
    <property type="entry name" value="ABC_transporter-like_CS"/>
</dbReference>
<feature type="transmembrane region" description="Helical" evidence="8">
    <location>
        <begin position="768"/>
        <end position="789"/>
    </location>
</feature>
<evidence type="ECO:0000256" key="6">
    <source>
        <dbReference type="ARBA" id="ARBA00023136"/>
    </source>
</evidence>
<feature type="transmembrane region" description="Helical" evidence="8">
    <location>
        <begin position="628"/>
        <end position="653"/>
    </location>
</feature>
<name>A0A8J3YCH2_9ACTN</name>
<dbReference type="Pfam" id="PF00664">
    <property type="entry name" value="ABC_membrane"/>
    <property type="match status" value="1"/>
</dbReference>
<dbReference type="PROSITE" id="PS50929">
    <property type="entry name" value="ABC_TM1F"/>
    <property type="match status" value="2"/>
</dbReference>
<dbReference type="InterPro" id="IPR014223">
    <property type="entry name" value="ABC_CydC/D"/>
</dbReference>
<evidence type="ECO:0008006" key="14">
    <source>
        <dbReference type="Google" id="ProtNLM"/>
    </source>
</evidence>
<dbReference type="Proteomes" id="UP000652013">
    <property type="component" value="Unassembled WGS sequence"/>
</dbReference>
<dbReference type="SUPFAM" id="SSF52540">
    <property type="entry name" value="P-loop containing nucleoside triphosphate hydrolases"/>
    <property type="match status" value="2"/>
</dbReference>
<feature type="transmembrane region" description="Helical" evidence="8">
    <location>
        <begin position="873"/>
        <end position="892"/>
    </location>
</feature>
<evidence type="ECO:0000256" key="1">
    <source>
        <dbReference type="ARBA" id="ARBA00004651"/>
    </source>
</evidence>
<feature type="transmembrane region" description="Helical" evidence="8">
    <location>
        <begin position="840"/>
        <end position="861"/>
    </location>
</feature>
<evidence type="ECO:0000256" key="7">
    <source>
        <dbReference type="SAM" id="MobiDB-lite"/>
    </source>
</evidence>
<feature type="transmembrane region" description="Helical" evidence="8">
    <location>
        <begin position="261"/>
        <end position="277"/>
    </location>
</feature>
<feature type="transmembrane region" description="Helical" evidence="8">
    <location>
        <begin position="150"/>
        <end position="170"/>
    </location>
</feature>
<dbReference type="GO" id="GO:0140359">
    <property type="term" value="F:ABC-type transporter activity"/>
    <property type="evidence" value="ECO:0007669"/>
    <property type="project" value="InterPro"/>
</dbReference>
<feature type="domain" description="ABC transporter" evidence="10">
    <location>
        <begin position="321"/>
        <end position="541"/>
    </location>
</feature>
<comment type="subcellular location">
    <subcellularLocation>
        <location evidence="1">Cell membrane</location>
        <topology evidence="1">Multi-pass membrane protein</topology>
    </subcellularLocation>
</comment>
<keyword evidence="3" id="KW-0547">Nucleotide-binding</keyword>
<evidence type="ECO:0000256" key="5">
    <source>
        <dbReference type="ARBA" id="ARBA00022989"/>
    </source>
</evidence>
<dbReference type="SMART" id="SM00382">
    <property type="entry name" value="AAA"/>
    <property type="match status" value="2"/>
</dbReference>
<accession>A0A8J3YCH2</accession>
<keyword evidence="13" id="KW-1185">Reference proteome</keyword>
<dbReference type="InterPro" id="IPR003593">
    <property type="entry name" value="AAA+_ATPase"/>
</dbReference>
<keyword evidence="9" id="KW-0732">Signal</keyword>
<feature type="transmembrane region" description="Helical" evidence="8">
    <location>
        <begin position="121"/>
        <end position="144"/>
    </location>
</feature>
<dbReference type="InterPro" id="IPR036640">
    <property type="entry name" value="ABC1_TM_sf"/>
</dbReference>
<feature type="domain" description="ABC transmembrane type-1" evidence="11">
    <location>
        <begin position="630"/>
        <end position="817"/>
    </location>
</feature>
<dbReference type="EMBL" id="BOOY01000033">
    <property type="protein sequence ID" value="GIJ05450.1"/>
    <property type="molecule type" value="Genomic_DNA"/>
</dbReference>
<keyword evidence="4" id="KW-0067">ATP-binding</keyword>
<dbReference type="NCBIfam" id="TIGR02868">
    <property type="entry name" value="CydC"/>
    <property type="match status" value="1"/>
</dbReference>
<feature type="signal peptide" evidence="9">
    <location>
        <begin position="1"/>
        <end position="28"/>
    </location>
</feature>
<feature type="compositionally biased region" description="Low complexity" evidence="7">
    <location>
        <begin position="517"/>
        <end position="536"/>
    </location>
</feature>
<feature type="transmembrane region" description="Helical" evidence="8">
    <location>
        <begin position="659"/>
        <end position="679"/>
    </location>
</feature>
<sequence>MSGPLDPRLLRRAPAAAAGLAALGAAQAACAIAVAAALTGLIAWGSPWAPPLLAAALATRAALAWADQVVAHRAAARVTDALRRDALAAALRHGPAWLAGYGPGRLTAALTTGLDALRPWFAGYLPSVVLGVLLPPLVVLLLFAVDPASAVVVLLTLPLVPLFGALIGWATQRRAAARWAAGVRLAGHFLDVVHGLGTLRLYGRAHRQAAAVAAMSDRHRTATMGVLRVAFLSSTALDLVGTLSVGVVAVGAGVRVATGDMPLAPALLAILLAPEAYRPLREMAARYHATTDASAVVTDLDEILRATPAPPPAPPGGRPSIVATGLRVRHPGAPADTLTLDHLAVAPGEVVALRGASGAGKTTALRVLAGLQTPTAGTTTVTGTVHYLPQRPALPHARTVADALGDDLPPATVRRLLHPVALDTELPDPTTPLADDGHGISSGQRQRLALARLLHDAALTPAVLLLDEPTAHLDATAEHRVVDLLRSAAARGCAVLVVAHRPAVLTAADRIVDVTRPAPADGPSPSAASAGPTSSPLNAAGPDFSPTAAGLEPSPTTWPEPSPTAAGPGPFPAAAGPRPSSAAAGPSTTTVPDPLAAAGGPASSPSAAIAASPSPITAPSVAGRRRGWGVAAVGFGAGSWVAGVVLTAAAGWLLVRAAALPPILTLSTAVVLVRGSAVARPLLRYLERLVAHDVAFARLGGWRAEVYAALVPGAGRVRRGEVLTRAVDDVDARVDGLLRGRLPAAAAGLALAAGVAALAAVAPATATVVAAGFAVAGLLAPALAGWLAGRLDARTGQARAALRDAVVETAAGLEELAGRADALAVPDRRSRDLSTLESRAAWSSGAAAALAHLGCAAAVLGTAATTGGLPAEVAALVLLAVVALTEPALTLPEAAVARRRARGAHTRLATLTTLTTPPAATAQPAATTATTADALVLDGVVAGWDPRTPALRGLTLRIPAGGSVAVVGPSGAGKSTLAAVAAGLLTPAGGRVRRAGRVALVGDGFDHVFASTVRENLRLARPGASDAELVAVLRRVRLGEWLAGLPAGLGTWLGTGGATMSGGERRRFVTARALLVEPDLLILDEPTEGLDEPAAEALMADLLGAGGPAVLLLTHRQEGLDRVDAVRELGAVSRPYATA</sequence>
<evidence type="ECO:0000256" key="4">
    <source>
        <dbReference type="ARBA" id="ARBA00022840"/>
    </source>
</evidence>
<keyword evidence="2 8" id="KW-0812">Transmembrane</keyword>
<keyword evidence="5 8" id="KW-1133">Transmembrane helix</keyword>
<dbReference type="GO" id="GO:0034775">
    <property type="term" value="P:glutathione transmembrane transport"/>
    <property type="evidence" value="ECO:0007669"/>
    <property type="project" value="InterPro"/>
</dbReference>
<evidence type="ECO:0000256" key="8">
    <source>
        <dbReference type="SAM" id="Phobius"/>
    </source>
</evidence>
<dbReference type="Pfam" id="PF00005">
    <property type="entry name" value="ABC_tran"/>
    <property type="match status" value="2"/>
</dbReference>
<dbReference type="InterPro" id="IPR039421">
    <property type="entry name" value="Type_1_exporter"/>
</dbReference>
<proteinExistence type="predicted"/>
<dbReference type="AlphaFoldDB" id="A0A8J3YCH2"/>
<organism evidence="12 13">
    <name type="scientific">Spirilliplanes yamanashiensis</name>
    <dbReference type="NCBI Taxonomy" id="42233"/>
    <lineage>
        <taxon>Bacteria</taxon>
        <taxon>Bacillati</taxon>
        <taxon>Actinomycetota</taxon>
        <taxon>Actinomycetes</taxon>
        <taxon>Micromonosporales</taxon>
        <taxon>Micromonosporaceae</taxon>
        <taxon>Spirilliplanes</taxon>
    </lineage>
</organism>
<feature type="domain" description="ABC transmembrane type-1" evidence="11">
    <location>
        <begin position="52"/>
        <end position="292"/>
    </location>
</feature>
<dbReference type="GO" id="GO:0016887">
    <property type="term" value="F:ATP hydrolysis activity"/>
    <property type="evidence" value="ECO:0007669"/>
    <property type="project" value="InterPro"/>
</dbReference>
<evidence type="ECO:0000256" key="2">
    <source>
        <dbReference type="ARBA" id="ARBA00022692"/>
    </source>
</evidence>
<feature type="transmembrane region" description="Helical" evidence="8">
    <location>
        <begin position="742"/>
        <end position="762"/>
    </location>
</feature>
<feature type="region of interest" description="Disordered" evidence="7">
    <location>
        <begin position="515"/>
        <end position="615"/>
    </location>
</feature>
<keyword evidence="6 8" id="KW-0472">Membrane</keyword>